<comment type="caution">
    <text evidence="9">The sequence shown here is derived from an EMBL/GenBank/DDBJ whole genome shotgun (WGS) entry which is preliminary data.</text>
</comment>
<feature type="signal peptide" evidence="7">
    <location>
        <begin position="1"/>
        <end position="27"/>
    </location>
</feature>
<dbReference type="InterPro" id="IPR017585">
    <property type="entry name" value="SAF_FlgA"/>
</dbReference>
<dbReference type="EMBL" id="AAOH01000002">
    <property type="protein sequence ID" value="EAR29579.1"/>
    <property type="molecule type" value="Genomic_DNA"/>
</dbReference>
<name>A4C6H5_9GAMM</name>
<organism evidence="9 10">
    <name type="scientific">Pseudoalteromonas tunicata D2</name>
    <dbReference type="NCBI Taxonomy" id="87626"/>
    <lineage>
        <taxon>Bacteria</taxon>
        <taxon>Pseudomonadati</taxon>
        <taxon>Pseudomonadota</taxon>
        <taxon>Gammaproteobacteria</taxon>
        <taxon>Alteromonadales</taxon>
        <taxon>Pseudoalteromonadaceae</taxon>
        <taxon>Pseudoalteromonas</taxon>
    </lineage>
</organism>
<keyword evidence="9" id="KW-0966">Cell projection</keyword>
<dbReference type="PANTHER" id="PTHR36307:SF1">
    <property type="entry name" value="FLAGELLA BASAL BODY P-RING FORMATION PROTEIN FLGA"/>
    <property type="match status" value="1"/>
</dbReference>
<feature type="domain" description="SAF" evidence="8">
    <location>
        <begin position="113"/>
        <end position="175"/>
    </location>
</feature>
<comment type="subcellular location">
    <subcellularLocation>
        <location evidence="1 7">Periplasm</location>
    </subcellularLocation>
</comment>
<dbReference type="PANTHER" id="PTHR36307">
    <property type="entry name" value="FLAGELLA BASAL BODY P-RING FORMATION PROTEIN FLGA"/>
    <property type="match status" value="1"/>
</dbReference>
<proteinExistence type="inferred from homology"/>
<evidence type="ECO:0000256" key="2">
    <source>
        <dbReference type="ARBA" id="ARBA00010474"/>
    </source>
</evidence>
<dbReference type="NCBIfam" id="TIGR03170">
    <property type="entry name" value="flgA_cterm"/>
    <property type="match status" value="1"/>
</dbReference>
<evidence type="ECO:0000256" key="4">
    <source>
        <dbReference type="ARBA" id="ARBA00022729"/>
    </source>
</evidence>
<evidence type="ECO:0000313" key="9">
    <source>
        <dbReference type="EMBL" id="EAR29579.1"/>
    </source>
</evidence>
<dbReference type="OrthoDB" id="5729023at2"/>
<sequence>MSLFKNNCSKIVLIALTLLLSTKATNAKTYSSTELQNLAIEFISSQQEPLTNGERNFSASKLDDRIDERHCESELEISSANANYSNRQTTVQIKCLDEIKWLQYVQVRTTELAEIVITQNPIAKGQLITAQDIVTEMRPTHLVRNQNIDDIKMLIGSRATRSIRAGNPINLNQICMICKGDKVTIYAKQPNLVIKTNGEALENGLLGENISVQNSKSGKKIQAQVMNTNDVIVNL</sequence>
<dbReference type="STRING" id="87626.PTD2_12204"/>
<keyword evidence="9" id="KW-0282">Flagellum</keyword>
<keyword evidence="4 7" id="KW-0732">Signal</keyword>
<feature type="chain" id="PRO_5005121436" description="Flagella basal body P-ring formation protein FlgA" evidence="7">
    <location>
        <begin position="28"/>
        <end position="235"/>
    </location>
</feature>
<protein>
    <recommendedName>
        <fullName evidence="3 7">Flagella basal body P-ring formation protein FlgA</fullName>
    </recommendedName>
</protein>
<dbReference type="Gene3D" id="3.90.1210.10">
    <property type="entry name" value="Antifreeze-like/N-acetylneuraminic acid synthase C-terminal domain"/>
    <property type="match status" value="1"/>
</dbReference>
<keyword evidence="9" id="KW-0969">Cilium</keyword>
<evidence type="ECO:0000259" key="8">
    <source>
        <dbReference type="SMART" id="SM00858"/>
    </source>
</evidence>
<dbReference type="HOGENOM" id="CLU_070510_4_1_6"/>
<reference evidence="9 10" key="1">
    <citation type="submission" date="2006-02" db="EMBL/GenBank/DDBJ databases">
        <authorList>
            <person name="Moran M.A."/>
            <person name="Kjelleberg S."/>
            <person name="Egan S."/>
            <person name="Saunders N."/>
            <person name="Thomas T."/>
            <person name="Ferriera S."/>
            <person name="Johnson J."/>
            <person name="Kravitz S."/>
            <person name="Halpern A."/>
            <person name="Remington K."/>
            <person name="Beeson K."/>
            <person name="Tran B."/>
            <person name="Rogers Y.-H."/>
            <person name="Friedman R."/>
            <person name="Venter J.C."/>
        </authorList>
    </citation>
    <scope>NUCLEOTIDE SEQUENCE [LARGE SCALE GENOMIC DNA]</scope>
    <source>
        <strain evidence="9 10">D2</strain>
    </source>
</reference>
<evidence type="ECO:0000256" key="7">
    <source>
        <dbReference type="RuleBase" id="RU362063"/>
    </source>
</evidence>
<dbReference type="GO" id="GO:0044780">
    <property type="term" value="P:bacterial-type flagellum assembly"/>
    <property type="evidence" value="ECO:0007669"/>
    <property type="project" value="InterPro"/>
</dbReference>
<evidence type="ECO:0000256" key="5">
    <source>
        <dbReference type="ARBA" id="ARBA00022764"/>
    </source>
</evidence>
<dbReference type="SMART" id="SM00858">
    <property type="entry name" value="SAF"/>
    <property type="match status" value="1"/>
</dbReference>
<comment type="similarity">
    <text evidence="2 7">Belongs to the FlgA family.</text>
</comment>
<evidence type="ECO:0000256" key="3">
    <source>
        <dbReference type="ARBA" id="ARBA00014754"/>
    </source>
</evidence>
<evidence type="ECO:0000256" key="6">
    <source>
        <dbReference type="ARBA" id="ARBA00025643"/>
    </source>
</evidence>
<dbReference type="InterPro" id="IPR039246">
    <property type="entry name" value="Flagellar_FlgA"/>
</dbReference>
<dbReference type="GO" id="GO:0042597">
    <property type="term" value="C:periplasmic space"/>
    <property type="evidence" value="ECO:0007669"/>
    <property type="project" value="UniProtKB-SubCell"/>
</dbReference>
<keyword evidence="5 7" id="KW-0574">Periplasm</keyword>
<comment type="function">
    <text evidence="6 7">Involved in the assembly process of the P-ring formation. It may associate with FlgF on the rod constituting a structure essential for the P-ring assembly or may act as a modulator protein for the P-ring assembly.</text>
</comment>
<dbReference type="eggNOG" id="COG1261">
    <property type="taxonomic scope" value="Bacteria"/>
</dbReference>
<dbReference type="RefSeq" id="WP_009837453.1">
    <property type="nucleotide sequence ID" value="NZ_AAOH01000002.1"/>
</dbReference>
<dbReference type="CDD" id="cd11614">
    <property type="entry name" value="SAF_CpaB_FlgA_like"/>
    <property type="match status" value="1"/>
</dbReference>
<evidence type="ECO:0000313" key="10">
    <source>
        <dbReference type="Proteomes" id="UP000006201"/>
    </source>
</evidence>
<accession>A4C6H5</accession>
<dbReference type="Pfam" id="PF13144">
    <property type="entry name" value="ChapFlgA"/>
    <property type="match status" value="1"/>
</dbReference>
<dbReference type="Proteomes" id="UP000006201">
    <property type="component" value="Unassembled WGS sequence"/>
</dbReference>
<dbReference type="Gene3D" id="2.30.30.760">
    <property type="match status" value="1"/>
</dbReference>
<keyword evidence="7" id="KW-1005">Bacterial flagellum biogenesis</keyword>
<dbReference type="InterPro" id="IPR013974">
    <property type="entry name" value="SAF"/>
</dbReference>
<evidence type="ECO:0000256" key="1">
    <source>
        <dbReference type="ARBA" id="ARBA00004418"/>
    </source>
</evidence>
<gene>
    <name evidence="9" type="ORF">PTD2_12204</name>
</gene>
<dbReference type="AlphaFoldDB" id="A4C6H5"/>
<keyword evidence="10" id="KW-1185">Reference proteome</keyword>